<dbReference type="EMBL" id="GBEZ01012680">
    <property type="protein sequence ID" value="JAC73231.1"/>
    <property type="molecule type" value="Transcribed_RNA"/>
</dbReference>
<evidence type="ECO:0000256" key="2">
    <source>
        <dbReference type="ARBA" id="ARBA00023125"/>
    </source>
</evidence>
<dbReference type="GO" id="GO:0001006">
    <property type="term" value="F:RNA polymerase III type 3 promoter sequence-specific DNA binding"/>
    <property type="evidence" value="ECO:0007669"/>
    <property type="project" value="TreeGrafter"/>
</dbReference>
<feature type="compositionally biased region" description="Polar residues" evidence="5">
    <location>
        <begin position="728"/>
        <end position="752"/>
    </location>
</feature>
<dbReference type="CDD" id="cd00167">
    <property type="entry name" value="SANT"/>
    <property type="match status" value="4"/>
</dbReference>
<dbReference type="PANTHER" id="PTHR46621">
    <property type="entry name" value="SNRNA-ACTIVATING PROTEIN COMPLEX SUBUNIT 4"/>
    <property type="match status" value="1"/>
</dbReference>
<reference evidence="8" key="1">
    <citation type="submission" date="2014-05" db="EMBL/GenBank/DDBJ databases">
        <title>The transcriptome of the halophilic microalga Tetraselmis sp. GSL018 isolated from the Great Salt Lake, Utah.</title>
        <authorList>
            <person name="Jinkerson R.E."/>
            <person name="D'Adamo S."/>
            <person name="Posewitz M.C."/>
        </authorList>
    </citation>
    <scope>NUCLEOTIDE SEQUENCE</scope>
    <source>
        <strain evidence="8">GSL018</strain>
    </source>
</reference>
<feature type="domain" description="HTH myb-type" evidence="7">
    <location>
        <begin position="338"/>
        <end position="393"/>
    </location>
</feature>
<protein>
    <submittedName>
        <fullName evidence="8">snRNA-activating protein complex subunit 4</fullName>
    </submittedName>
</protein>
<dbReference type="InterPro" id="IPR017930">
    <property type="entry name" value="Myb_dom"/>
</dbReference>
<feature type="domain" description="Myb-like" evidence="6">
    <location>
        <begin position="229"/>
        <end position="280"/>
    </location>
</feature>
<dbReference type="GO" id="GO:0019185">
    <property type="term" value="C:snRNA-activating protein complex"/>
    <property type="evidence" value="ECO:0007669"/>
    <property type="project" value="TreeGrafter"/>
</dbReference>
<feature type="region of interest" description="Disordered" evidence="5">
    <location>
        <begin position="472"/>
        <end position="542"/>
    </location>
</feature>
<feature type="domain" description="Myb-like" evidence="6">
    <location>
        <begin position="338"/>
        <end position="389"/>
    </location>
</feature>
<feature type="region of interest" description="Disordered" evidence="5">
    <location>
        <begin position="559"/>
        <end position="784"/>
    </location>
</feature>
<evidence type="ECO:0000256" key="5">
    <source>
        <dbReference type="SAM" id="MobiDB-lite"/>
    </source>
</evidence>
<dbReference type="PROSITE" id="PS51294">
    <property type="entry name" value="HTH_MYB"/>
    <property type="match status" value="3"/>
</dbReference>
<dbReference type="PROSITE" id="PS50090">
    <property type="entry name" value="MYB_LIKE"/>
    <property type="match status" value="4"/>
</dbReference>
<sequence>MIRSQVDDLDRRLNENAVLVQKLKGGLKKVRDAVLLSKQLRRPGCMALIRYQGGGKEFSEADLEKEGSSPRKSAIARVSMRKRWAAENGSLPPGQFWRDPSGDAPPDNDDTIALKPYYLRFPALTSVRERTWIKAYSSMEEEALKQGLMQTLRCKQMEGMIETIRERRPIRQSDITLIESTLSGITLATPGVAEEIEHFTDKDWEDVAAVSTLPLSGLECYIAWTHHIGPDLLHGPWTPAEDARLVEAVQWGSKDWQQVARHVGGFRSAANCLQRYQTEFNNRVFRNGNWTEEEKQLLVHACTTVPEGPSKWTKVAAIVGTRTPRQCLHRWTRRKPGDTTIKKGRWTKEEDEALRRAVAAIGVGRWAQIAATIPGRTDVQARERWVRRLNPRVHNSSWTPQEDRKLCEAVWANTSPNGHICWVQVAESFEAREANMCRRRWHCPSMRRYRIPFEERNPSVVLRRANHGAMLRQNAQPPDAPPNQPNKDGAEAPGASGSEKPRPAARRPSTLKIRNRPFPQLVPEGYTGFVPTPAPPPPMKAHSTIRTWLGSLASLLVEGEEGRPSDGNASERPTEAGGGGGDAPEGGDPGALREGPDPLGVDAGRTTLKASGPAEEQRASSGARGGRDVLPDGVGASEAPGPAEVAGLGSGPRAAEDGPGQQPKRLRRRGAPPAARGRRLPSAPAAAGRRRGAVAGPLPGAGAARGPAKRPRAAACSASRTGRRSSCAGPTSSPRWSASTQGCGGTRRSSAGESALGDPCRRSRSPASSRRRMRRAACCSSSSP</sequence>
<dbReference type="GO" id="GO:0042796">
    <property type="term" value="P:snRNA transcription by RNA polymerase III"/>
    <property type="evidence" value="ECO:0007669"/>
    <property type="project" value="TreeGrafter"/>
</dbReference>
<dbReference type="Pfam" id="PF13921">
    <property type="entry name" value="Myb_DNA-bind_6"/>
    <property type="match status" value="2"/>
</dbReference>
<keyword evidence="4" id="KW-0539">Nucleus</keyword>
<keyword evidence="1" id="KW-0805">Transcription regulation</keyword>
<dbReference type="SMART" id="SM00717">
    <property type="entry name" value="SANT"/>
    <property type="match status" value="4"/>
</dbReference>
<dbReference type="GO" id="GO:0042795">
    <property type="term" value="P:snRNA transcription by RNA polymerase II"/>
    <property type="evidence" value="ECO:0007669"/>
    <property type="project" value="TreeGrafter"/>
</dbReference>
<evidence type="ECO:0000256" key="4">
    <source>
        <dbReference type="ARBA" id="ARBA00023242"/>
    </source>
</evidence>
<evidence type="ECO:0000256" key="3">
    <source>
        <dbReference type="ARBA" id="ARBA00023163"/>
    </source>
</evidence>
<dbReference type="Pfam" id="PF00249">
    <property type="entry name" value="Myb_DNA-binding"/>
    <property type="match status" value="1"/>
</dbReference>
<feature type="compositionally biased region" description="Low complexity" evidence="5">
    <location>
        <begin position="671"/>
        <end position="706"/>
    </location>
</feature>
<organism evidence="8">
    <name type="scientific">Tetraselmis sp. GSL018</name>
    <dbReference type="NCBI Taxonomy" id="582737"/>
    <lineage>
        <taxon>Eukaryota</taxon>
        <taxon>Viridiplantae</taxon>
        <taxon>Chlorophyta</taxon>
        <taxon>core chlorophytes</taxon>
        <taxon>Chlorodendrophyceae</taxon>
        <taxon>Chlorodendrales</taxon>
        <taxon>Chlorodendraceae</taxon>
        <taxon>Tetraselmis</taxon>
    </lineage>
</organism>
<accession>A0A061RRR2</accession>
<dbReference type="InterPro" id="IPR009057">
    <property type="entry name" value="Homeodomain-like_sf"/>
</dbReference>
<dbReference type="PANTHER" id="PTHR46621:SF1">
    <property type="entry name" value="SNRNA-ACTIVATING PROTEIN COMPLEX SUBUNIT 4"/>
    <property type="match status" value="1"/>
</dbReference>
<dbReference type="InterPro" id="IPR051575">
    <property type="entry name" value="Myb-like_DNA-bd"/>
</dbReference>
<dbReference type="InterPro" id="IPR001005">
    <property type="entry name" value="SANT/Myb"/>
</dbReference>
<dbReference type="AlphaFoldDB" id="A0A061RRR2"/>
<feature type="domain" description="Myb-like" evidence="6">
    <location>
        <begin position="390"/>
        <end position="442"/>
    </location>
</feature>
<feature type="domain" description="HTH myb-type" evidence="7">
    <location>
        <begin position="229"/>
        <end position="284"/>
    </location>
</feature>
<evidence type="ECO:0000259" key="6">
    <source>
        <dbReference type="PROSITE" id="PS50090"/>
    </source>
</evidence>
<evidence type="ECO:0000259" key="7">
    <source>
        <dbReference type="PROSITE" id="PS51294"/>
    </source>
</evidence>
<dbReference type="GO" id="GO:0000978">
    <property type="term" value="F:RNA polymerase II cis-regulatory region sequence-specific DNA binding"/>
    <property type="evidence" value="ECO:0007669"/>
    <property type="project" value="TreeGrafter"/>
</dbReference>
<evidence type="ECO:0000256" key="1">
    <source>
        <dbReference type="ARBA" id="ARBA00023015"/>
    </source>
</evidence>
<gene>
    <name evidence="8" type="primary">SNAPC4</name>
    <name evidence="8" type="ORF">TSPGSL018_29401</name>
</gene>
<name>A0A061RRR2_9CHLO</name>
<feature type="domain" description="HTH myb-type" evidence="7">
    <location>
        <begin position="288"/>
        <end position="333"/>
    </location>
</feature>
<dbReference type="SUPFAM" id="SSF46689">
    <property type="entry name" value="Homeodomain-like"/>
    <property type="match status" value="3"/>
</dbReference>
<keyword evidence="3" id="KW-0804">Transcription</keyword>
<dbReference type="Gene3D" id="1.10.10.60">
    <property type="entry name" value="Homeodomain-like"/>
    <property type="match status" value="4"/>
</dbReference>
<evidence type="ECO:0000313" key="8">
    <source>
        <dbReference type="EMBL" id="JAC73231.1"/>
    </source>
</evidence>
<feature type="domain" description="Myb-like" evidence="6">
    <location>
        <begin position="282"/>
        <end position="335"/>
    </location>
</feature>
<feature type="compositionally biased region" description="Gly residues" evidence="5">
    <location>
        <begin position="576"/>
        <end position="589"/>
    </location>
</feature>
<proteinExistence type="predicted"/>
<keyword evidence="2" id="KW-0238">DNA-binding</keyword>